<dbReference type="PANTHER" id="PTHR10937:SF0">
    <property type="entry name" value="GLUTAMINE--FRUCTOSE-6-PHOSPHATE TRANSAMINASE (ISOMERIZING)"/>
    <property type="match status" value="1"/>
</dbReference>
<keyword evidence="1" id="KW-0812">Transmembrane</keyword>
<organism evidence="2">
    <name type="scientific">viral metagenome</name>
    <dbReference type="NCBI Taxonomy" id="1070528"/>
    <lineage>
        <taxon>unclassified sequences</taxon>
        <taxon>metagenomes</taxon>
        <taxon>organismal metagenomes</taxon>
    </lineage>
</organism>
<proteinExistence type="predicted"/>
<protein>
    <submittedName>
        <fullName evidence="2">Uncharacterized protein</fullName>
    </submittedName>
</protein>
<dbReference type="PANTHER" id="PTHR10937">
    <property type="entry name" value="GLUCOSAMINE--FRUCTOSE-6-PHOSPHATE AMINOTRANSFERASE, ISOMERIZING"/>
    <property type="match status" value="1"/>
</dbReference>
<dbReference type="InterPro" id="IPR046348">
    <property type="entry name" value="SIS_dom_sf"/>
</dbReference>
<dbReference type="Gene3D" id="3.40.50.10490">
    <property type="entry name" value="Glucose-6-phosphate isomerase like protein, domain 1"/>
    <property type="match status" value="1"/>
</dbReference>
<dbReference type="GO" id="GO:0006047">
    <property type="term" value="P:UDP-N-acetylglucosamine metabolic process"/>
    <property type="evidence" value="ECO:0007669"/>
    <property type="project" value="TreeGrafter"/>
</dbReference>
<keyword evidence="1" id="KW-1133">Transmembrane helix</keyword>
<dbReference type="GO" id="GO:0097367">
    <property type="term" value="F:carbohydrate derivative binding"/>
    <property type="evidence" value="ECO:0007669"/>
    <property type="project" value="InterPro"/>
</dbReference>
<reference evidence="2" key="1">
    <citation type="journal article" date="2020" name="Nature">
        <title>Giant virus diversity and host interactions through global metagenomics.</title>
        <authorList>
            <person name="Schulz F."/>
            <person name="Roux S."/>
            <person name="Paez-Espino D."/>
            <person name="Jungbluth S."/>
            <person name="Walsh D.A."/>
            <person name="Denef V.J."/>
            <person name="McMahon K.D."/>
            <person name="Konstantinidis K.T."/>
            <person name="Eloe-Fadrosh E.A."/>
            <person name="Kyrpides N.C."/>
            <person name="Woyke T."/>
        </authorList>
    </citation>
    <scope>NUCLEOTIDE SEQUENCE</scope>
    <source>
        <strain evidence="2">GVMAG-M-3300001351-8</strain>
    </source>
</reference>
<accession>A0A6C0EJ39</accession>
<dbReference type="AlphaFoldDB" id="A0A6C0EJ39"/>
<sequence>MENITLNINSEFRRENLNAGREVAVASTKSFTSMVIVLSLIAVFFSQLYNTSTEIRKTLISDLQKLPNDIKKTIEISNNELDNYLHFYNNRNSMFILGKSGGRRLLVKRL</sequence>
<feature type="transmembrane region" description="Helical" evidence="1">
    <location>
        <begin position="31"/>
        <end position="49"/>
    </location>
</feature>
<dbReference type="GO" id="GO:0004360">
    <property type="term" value="F:glutamine-fructose-6-phosphate transaminase (isomerizing) activity"/>
    <property type="evidence" value="ECO:0007669"/>
    <property type="project" value="TreeGrafter"/>
</dbReference>
<dbReference type="EMBL" id="MN738867">
    <property type="protein sequence ID" value="QHT29018.1"/>
    <property type="molecule type" value="Genomic_DNA"/>
</dbReference>
<evidence type="ECO:0000313" key="2">
    <source>
        <dbReference type="EMBL" id="QHT29018.1"/>
    </source>
</evidence>
<name>A0A6C0EJ39_9ZZZZ</name>
<evidence type="ECO:0000256" key="1">
    <source>
        <dbReference type="SAM" id="Phobius"/>
    </source>
</evidence>
<dbReference type="GO" id="GO:0006487">
    <property type="term" value="P:protein N-linked glycosylation"/>
    <property type="evidence" value="ECO:0007669"/>
    <property type="project" value="TreeGrafter"/>
</dbReference>
<dbReference type="GO" id="GO:0006002">
    <property type="term" value="P:fructose 6-phosphate metabolic process"/>
    <property type="evidence" value="ECO:0007669"/>
    <property type="project" value="TreeGrafter"/>
</dbReference>
<dbReference type="SUPFAM" id="SSF53697">
    <property type="entry name" value="SIS domain"/>
    <property type="match status" value="1"/>
</dbReference>
<keyword evidence="1" id="KW-0472">Membrane</keyword>